<dbReference type="GO" id="GO:0006487">
    <property type="term" value="P:protein N-linked glycosylation"/>
    <property type="evidence" value="ECO:0007669"/>
    <property type="project" value="TreeGrafter"/>
</dbReference>
<evidence type="ECO:0000256" key="1">
    <source>
        <dbReference type="SAM" id="MobiDB-lite"/>
    </source>
</evidence>
<protein>
    <recommendedName>
        <fullName evidence="2">Alpha-(1,6)-fucosyltransferase N- and catalytic domain-containing protein</fullName>
    </recommendedName>
</protein>
<dbReference type="InterPro" id="IPR045573">
    <property type="entry name" value="Fut8_N_cat"/>
</dbReference>
<dbReference type="STRING" id="50429.A0A2B4RYX5"/>
<proteinExistence type="predicted"/>
<evidence type="ECO:0000259" key="2">
    <source>
        <dbReference type="Pfam" id="PF19745"/>
    </source>
</evidence>
<gene>
    <name evidence="3" type="ORF">AWC38_SpisGene13486</name>
</gene>
<organism evidence="3 4">
    <name type="scientific">Stylophora pistillata</name>
    <name type="common">Smooth cauliflower coral</name>
    <dbReference type="NCBI Taxonomy" id="50429"/>
    <lineage>
        <taxon>Eukaryota</taxon>
        <taxon>Metazoa</taxon>
        <taxon>Cnidaria</taxon>
        <taxon>Anthozoa</taxon>
        <taxon>Hexacorallia</taxon>
        <taxon>Scleractinia</taxon>
        <taxon>Astrocoeniina</taxon>
        <taxon>Pocilloporidae</taxon>
        <taxon>Stylophora</taxon>
    </lineage>
</organism>
<dbReference type="AlphaFoldDB" id="A0A2B4RYX5"/>
<accession>A0A2B4RYX5</accession>
<dbReference type="Proteomes" id="UP000225706">
    <property type="component" value="Unassembled WGS sequence"/>
</dbReference>
<evidence type="ECO:0000313" key="4">
    <source>
        <dbReference type="Proteomes" id="UP000225706"/>
    </source>
</evidence>
<evidence type="ECO:0000313" key="3">
    <source>
        <dbReference type="EMBL" id="PFX22009.1"/>
    </source>
</evidence>
<keyword evidence="4" id="KW-1185">Reference proteome</keyword>
<reference evidence="4" key="1">
    <citation type="journal article" date="2017" name="bioRxiv">
        <title>Comparative analysis of the genomes of Stylophora pistillata and Acropora digitifera provides evidence for extensive differences between species of corals.</title>
        <authorList>
            <person name="Voolstra C.R."/>
            <person name="Li Y."/>
            <person name="Liew Y.J."/>
            <person name="Baumgarten S."/>
            <person name="Zoccola D."/>
            <person name="Flot J.-F."/>
            <person name="Tambutte S."/>
            <person name="Allemand D."/>
            <person name="Aranda M."/>
        </authorList>
    </citation>
    <scope>NUCLEOTIDE SEQUENCE [LARGE SCALE GENOMIC DNA]</scope>
</reference>
<dbReference type="Gene3D" id="3.40.50.11350">
    <property type="match status" value="1"/>
</dbReference>
<feature type="domain" description="Alpha-(1,6)-fucosyltransferase N- and catalytic" evidence="2">
    <location>
        <begin position="272"/>
        <end position="420"/>
    </location>
</feature>
<sequence length="447" mass="51252">MKRFFSHGWRLRVFLLLMTVSTVFLITSPKDVVWLTEQGPRLPNYIPPDITANSIELGGDESVRPQKKSPKLGRELSSFGNDKDFSELQKKQKVHLCGSEWQEDYAQLHDDILNNRKPPKYLIYSCGGKKYGCGGYGNRLGAITSLFYLAVITGRAFLIDWNSTVPITDYLQPKNIRWNYPTTKLKHLKRSYHYWGKGDHEKVIKESQRSAEVYDLFRKWIEGTDLNKYLNSPVEVVTSLWYFASSFREYKFAGSLAEKLGANARGHRFSLVGCAFDFLFKRTPDFEKTLSAARESLHFKADAPRIGIHIRMGDTSLLPRSLDQRTTNSNSFFTCAKKLESEIIKSNRKIHRKDIKWFLATDSTEVKKYALQTYPNKVVSLAVKVEHMNVRNPSTEGMTGVLLDHTLLSESDFLVLSESSFSKTALGMNFHSLVQSTFGEKCRYKTR</sequence>
<dbReference type="GO" id="GO:0046921">
    <property type="term" value="F:alpha-(1-&gt;6)-fucosyltransferase activity"/>
    <property type="evidence" value="ECO:0007669"/>
    <property type="project" value="TreeGrafter"/>
</dbReference>
<dbReference type="PANTHER" id="PTHR13132">
    <property type="entry name" value="ALPHA- 1,6 -FUCOSYLTRANSFERASE"/>
    <property type="match status" value="1"/>
</dbReference>
<dbReference type="EMBL" id="LSMT01000255">
    <property type="protein sequence ID" value="PFX22009.1"/>
    <property type="molecule type" value="Genomic_DNA"/>
</dbReference>
<comment type="caution">
    <text evidence="3">The sequence shown here is derived from an EMBL/GenBank/DDBJ whole genome shotgun (WGS) entry which is preliminary data.</text>
</comment>
<name>A0A2B4RYX5_STYPI</name>
<dbReference type="Pfam" id="PF19745">
    <property type="entry name" value="FUT8_N_cat"/>
    <property type="match status" value="1"/>
</dbReference>
<feature type="region of interest" description="Disordered" evidence="1">
    <location>
        <begin position="58"/>
        <end position="79"/>
    </location>
</feature>
<dbReference type="PANTHER" id="PTHR13132:SF29">
    <property type="entry name" value="ALPHA-(1,6)-FUCOSYLTRANSFERASE"/>
    <property type="match status" value="1"/>
</dbReference>
<dbReference type="OrthoDB" id="428346at2759"/>